<dbReference type="GO" id="GO:0006654">
    <property type="term" value="P:phosphatidic acid biosynthetic process"/>
    <property type="evidence" value="ECO:0007669"/>
    <property type="project" value="TreeGrafter"/>
</dbReference>
<dbReference type="SUPFAM" id="SSF69593">
    <property type="entry name" value="Glycerol-3-phosphate (1)-acyltransferase"/>
    <property type="match status" value="2"/>
</dbReference>
<evidence type="ECO:0000313" key="4">
    <source>
        <dbReference type="EMBL" id="MBW4431791.1"/>
    </source>
</evidence>
<dbReference type="InterPro" id="IPR002123">
    <property type="entry name" value="Plipid/glycerol_acylTrfase"/>
</dbReference>
<reference evidence="4" key="2">
    <citation type="journal article" date="2022" name="Microbiol. Resour. Announc.">
        <title>Metagenome Sequencing to Explore Phylogenomics of Terrestrial Cyanobacteria.</title>
        <authorList>
            <person name="Ward R.D."/>
            <person name="Stajich J.E."/>
            <person name="Johansen J.R."/>
            <person name="Huntemann M."/>
            <person name="Clum A."/>
            <person name="Foster B."/>
            <person name="Foster B."/>
            <person name="Roux S."/>
            <person name="Palaniappan K."/>
            <person name="Varghese N."/>
            <person name="Mukherjee S."/>
            <person name="Reddy T.B.K."/>
            <person name="Daum C."/>
            <person name="Copeland A."/>
            <person name="Chen I.A."/>
            <person name="Ivanova N.N."/>
            <person name="Kyrpides N.C."/>
            <person name="Shapiro N."/>
            <person name="Eloe-Fadrosh E.A."/>
            <person name="Pietrasiak N."/>
        </authorList>
    </citation>
    <scope>NUCLEOTIDE SEQUENCE</scope>
    <source>
        <strain evidence="4">HA4357-MV3</strain>
    </source>
</reference>
<feature type="domain" description="Phospholipid/glycerol acyltransferase" evidence="3">
    <location>
        <begin position="98"/>
        <end position="251"/>
    </location>
</feature>
<proteinExistence type="predicted"/>
<keyword evidence="1" id="KW-0808">Transferase</keyword>
<sequence length="318" mass="36023">MSNSPLIPQPNSNDAQEAVLTPLTQATIQRAKEGVAYARDRHANEIIRQALQEAEAIAEGGSEHKVSGQMRRKVIRSLIHSLFWVKVEFSERIPTQPVLIAANHLNHIDPFLLLSELPAHPYTYIFGDARTLYNQWWKRQFLHLAKGVIPIERIWKEELAVIQAAKTGDEDLAELADAIEKYVPTGNSIELMRRLDRIVQGIFARGESIILFPEGRLGNAEAQLFVPLKRGVAIYALRSGVPILPVVLVGTQDLYLCKQLTVRFGKLIISSQSSRPKAQEIQVIVDQLEVALMDLLPKDYQEPKEPKLLHHFLNHMFW</sequence>
<dbReference type="Pfam" id="PF01553">
    <property type="entry name" value="Acyltransferase"/>
    <property type="match status" value="1"/>
</dbReference>
<accession>A0A9E3H6Y6</accession>
<dbReference type="PANTHER" id="PTHR10434">
    <property type="entry name" value="1-ACYL-SN-GLYCEROL-3-PHOSPHATE ACYLTRANSFERASE"/>
    <property type="match status" value="1"/>
</dbReference>
<keyword evidence="2 4" id="KW-0012">Acyltransferase</keyword>
<name>A0A9E3H6Y6_9NOST</name>
<dbReference type="GO" id="GO:0003841">
    <property type="term" value="F:1-acylglycerol-3-phosphate O-acyltransferase activity"/>
    <property type="evidence" value="ECO:0007669"/>
    <property type="project" value="TreeGrafter"/>
</dbReference>
<comment type="caution">
    <text evidence="4">The sequence shown here is derived from an EMBL/GenBank/DDBJ whole genome shotgun (WGS) entry which is preliminary data.</text>
</comment>
<evidence type="ECO:0000313" key="5">
    <source>
        <dbReference type="Proteomes" id="UP000813215"/>
    </source>
</evidence>
<protein>
    <submittedName>
        <fullName evidence="4">1-acyl-sn-glycerol-3-phosphate acyltransferase</fullName>
    </submittedName>
</protein>
<organism evidence="4 5">
    <name type="scientific">Pelatocladus maniniholoensis HA4357-MV3</name>
    <dbReference type="NCBI Taxonomy" id="1117104"/>
    <lineage>
        <taxon>Bacteria</taxon>
        <taxon>Bacillati</taxon>
        <taxon>Cyanobacteriota</taxon>
        <taxon>Cyanophyceae</taxon>
        <taxon>Nostocales</taxon>
        <taxon>Nostocaceae</taxon>
        <taxon>Pelatocladus</taxon>
    </lineage>
</organism>
<dbReference type="PANTHER" id="PTHR10434:SF11">
    <property type="entry name" value="1-ACYL-SN-GLYCEROL-3-PHOSPHATE ACYLTRANSFERASE"/>
    <property type="match status" value="1"/>
</dbReference>
<evidence type="ECO:0000259" key="3">
    <source>
        <dbReference type="SMART" id="SM00563"/>
    </source>
</evidence>
<dbReference type="Proteomes" id="UP000813215">
    <property type="component" value="Unassembled WGS sequence"/>
</dbReference>
<evidence type="ECO:0000256" key="2">
    <source>
        <dbReference type="ARBA" id="ARBA00023315"/>
    </source>
</evidence>
<dbReference type="SMART" id="SM00563">
    <property type="entry name" value="PlsC"/>
    <property type="match status" value="1"/>
</dbReference>
<evidence type="ECO:0000256" key="1">
    <source>
        <dbReference type="ARBA" id="ARBA00022679"/>
    </source>
</evidence>
<gene>
    <name evidence="4" type="ORF">KME28_08690</name>
</gene>
<reference evidence="4" key="1">
    <citation type="submission" date="2021-05" db="EMBL/GenBank/DDBJ databases">
        <authorList>
            <person name="Pietrasiak N."/>
            <person name="Ward R."/>
            <person name="Stajich J.E."/>
            <person name="Kurbessoian T."/>
        </authorList>
    </citation>
    <scope>NUCLEOTIDE SEQUENCE</scope>
    <source>
        <strain evidence="4">HA4357-MV3</strain>
    </source>
</reference>
<dbReference type="EMBL" id="JAHHHW010000074">
    <property type="protein sequence ID" value="MBW4431791.1"/>
    <property type="molecule type" value="Genomic_DNA"/>
</dbReference>
<dbReference type="CDD" id="cd07989">
    <property type="entry name" value="LPLAT_AGPAT-like"/>
    <property type="match status" value="1"/>
</dbReference>
<dbReference type="AlphaFoldDB" id="A0A9E3H6Y6"/>